<keyword evidence="1" id="KW-0732">Signal</keyword>
<sequence>MRHSNKFNLKHIMMLLFLVSATAIFESCKKAAEKTTEKMIEKSIGDKAKVDIDNEKVTIETEEGTFTTDATVHSWPDEAPEEVPEFAEGKVMSVSTQEMDDTKNWVVIFEEVPQTALQNYKKELEAKGFKINYTTVAGTGGHLAAEKGKLNVMVMVGDGNATVTIGSQP</sequence>
<dbReference type="Proteomes" id="UP000707206">
    <property type="component" value="Unassembled WGS sequence"/>
</dbReference>
<feature type="signal peptide" evidence="1">
    <location>
        <begin position="1"/>
        <end position="23"/>
    </location>
</feature>
<reference evidence="2" key="2">
    <citation type="submission" date="2020-03" db="EMBL/GenBank/DDBJ databases">
        <title>Flavobacteriaceae bacterium strain TP-CH-4, a member of the family Flavobacteriaceae isolated from a deep-sea seamount.</title>
        <authorList>
            <person name="Zhang D.-C."/>
        </authorList>
    </citation>
    <scope>NUCLEOTIDE SEQUENCE</scope>
    <source>
        <strain evidence="2">TP-CH-4</strain>
    </source>
</reference>
<reference evidence="2" key="1">
    <citation type="submission" date="2019-07" db="EMBL/GenBank/DDBJ databases">
        <authorList>
            <person name="De-Chao Zhang Q."/>
        </authorList>
    </citation>
    <scope>NUCLEOTIDE SEQUENCE</scope>
    <source>
        <strain evidence="2">TP-CH-4</strain>
    </source>
</reference>
<proteinExistence type="predicted"/>
<gene>
    <name evidence="2" type="ORF">FK220_010370</name>
</gene>
<keyword evidence="3" id="KW-1185">Reference proteome</keyword>
<evidence type="ECO:0000313" key="2">
    <source>
        <dbReference type="EMBL" id="NHF59748.1"/>
    </source>
</evidence>
<dbReference type="AlphaFoldDB" id="A0A967EDV9"/>
<dbReference type="RefSeq" id="WP_152574235.1">
    <property type="nucleotide sequence ID" value="NZ_VIKU02000002.1"/>
</dbReference>
<dbReference type="EMBL" id="VIKU02000002">
    <property type="protein sequence ID" value="NHF59748.1"/>
    <property type="molecule type" value="Genomic_DNA"/>
</dbReference>
<organism evidence="2 3">
    <name type="scientific">Pelagihabitans pacificus</name>
    <dbReference type="NCBI Taxonomy" id="2696054"/>
    <lineage>
        <taxon>Bacteria</taxon>
        <taxon>Pseudomonadati</taxon>
        <taxon>Bacteroidota</taxon>
        <taxon>Flavobacteriia</taxon>
        <taxon>Flavobacteriales</taxon>
        <taxon>Flavobacteriaceae</taxon>
        <taxon>Pelagihabitans</taxon>
    </lineage>
</organism>
<accession>A0A967EDV9</accession>
<comment type="caution">
    <text evidence="2">The sequence shown here is derived from an EMBL/GenBank/DDBJ whole genome shotgun (WGS) entry which is preliminary data.</text>
</comment>
<feature type="chain" id="PRO_5037515973" evidence="1">
    <location>
        <begin position="24"/>
        <end position="169"/>
    </location>
</feature>
<name>A0A967EDV9_9FLAO</name>
<evidence type="ECO:0000256" key="1">
    <source>
        <dbReference type="SAM" id="SignalP"/>
    </source>
</evidence>
<protein>
    <submittedName>
        <fullName evidence="2">Uncharacterized protein</fullName>
    </submittedName>
</protein>
<evidence type="ECO:0000313" key="3">
    <source>
        <dbReference type="Proteomes" id="UP000707206"/>
    </source>
</evidence>